<dbReference type="EMBL" id="CAKKLH010000002">
    <property type="protein sequence ID" value="CAH0098378.1"/>
    <property type="molecule type" value="Genomic_DNA"/>
</dbReference>
<evidence type="ECO:0000313" key="3">
    <source>
        <dbReference type="EMBL" id="CAH0098378.1"/>
    </source>
</evidence>
<feature type="region of interest" description="Disordered" evidence="1">
    <location>
        <begin position="140"/>
        <end position="161"/>
    </location>
</feature>
<dbReference type="AlphaFoldDB" id="A0A8J2R9T1"/>
<gene>
    <name evidence="3" type="ORF">DGAL_LOCUS430</name>
</gene>
<sequence length="486" mass="54672">MESYPLMLLSMLVICSLILNQETISVCGRRDDSKVWSNPFEKLVSGRSKFRKSDAKPKKDLEFMVAFHPDGLKHVGHPITTQMNWEDRSSTFSRHKPNKYVDPPVKFTTARPKPNLTDILGNSQRYQDIIFSIDQRPDIKLDGKAPSKDKTAKPFWGPPIETPSTAKPTYYARPTTRTVPFMTKEEKSVYHQSNIWEHSTFDSKIGDHNKRKDPKEKSTSPEHILEYPIHMQSGPPYRQEQDPIDQSFSQSYYHQDHLGAGIVSKDPELFRYITNASSRPSALASYPAPYYPASSPDHHVVYHHPAPAHNNYYHPPSGFTQVDFSPIFLAVVPIALFLGAAAAFTLATATSSSSAAVAVAQQQQQQEESSNNNAANNNNANNNNNAILAALLEVIQNKHDSHRFNNYYSSSYSYYSPPTPTLSPMITAKKVPPFERFENQSVSIPPDKPIFEEDELTDGFDLPGGGTVIEPLILEEEEPEILSYDL</sequence>
<reference evidence="3" key="1">
    <citation type="submission" date="2021-11" db="EMBL/GenBank/DDBJ databases">
        <authorList>
            <person name="Schell T."/>
        </authorList>
    </citation>
    <scope>NUCLEOTIDE SEQUENCE</scope>
    <source>
        <strain evidence="3">M5</strain>
    </source>
</reference>
<accession>A0A8J2R9T1</accession>
<evidence type="ECO:0000256" key="2">
    <source>
        <dbReference type="SAM" id="SignalP"/>
    </source>
</evidence>
<keyword evidence="2" id="KW-0732">Signal</keyword>
<proteinExistence type="predicted"/>
<feature type="region of interest" description="Disordered" evidence="1">
    <location>
        <begin position="360"/>
        <end position="382"/>
    </location>
</feature>
<evidence type="ECO:0000256" key="1">
    <source>
        <dbReference type="SAM" id="MobiDB-lite"/>
    </source>
</evidence>
<comment type="caution">
    <text evidence="3">The sequence shown here is derived from an EMBL/GenBank/DDBJ whole genome shotgun (WGS) entry which is preliminary data.</text>
</comment>
<organism evidence="3 4">
    <name type="scientific">Daphnia galeata</name>
    <dbReference type="NCBI Taxonomy" id="27404"/>
    <lineage>
        <taxon>Eukaryota</taxon>
        <taxon>Metazoa</taxon>
        <taxon>Ecdysozoa</taxon>
        <taxon>Arthropoda</taxon>
        <taxon>Crustacea</taxon>
        <taxon>Branchiopoda</taxon>
        <taxon>Diplostraca</taxon>
        <taxon>Cladocera</taxon>
        <taxon>Anomopoda</taxon>
        <taxon>Daphniidae</taxon>
        <taxon>Daphnia</taxon>
    </lineage>
</organism>
<dbReference type="Proteomes" id="UP000789390">
    <property type="component" value="Unassembled WGS sequence"/>
</dbReference>
<keyword evidence="4" id="KW-1185">Reference proteome</keyword>
<feature type="region of interest" description="Disordered" evidence="1">
    <location>
        <begin position="201"/>
        <end position="223"/>
    </location>
</feature>
<dbReference type="OrthoDB" id="6372589at2759"/>
<evidence type="ECO:0008006" key="5">
    <source>
        <dbReference type="Google" id="ProtNLM"/>
    </source>
</evidence>
<feature type="chain" id="PRO_5035263705" description="Cuticular protein" evidence="2">
    <location>
        <begin position="24"/>
        <end position="486"/>
    </location>
</feature>
<protein>
    <recommendedName>
        <fullName evidence="5">Cuticular protein</fullName>
    </recommendedName>
</protein>
<evidence type="ECO:0000313" key="4">
    <source>
        <dbReference type="Proteomes" id="UP000789390"/>
    </source>
</evidence>
<feature type="signal peptide" evidence="2">
    <location>
        <begin position="1"/>
        <end position="23"/>
    </location>
</feature>
<feature type="compositionally biased region" description="Basic and acidic residues" evidence="1">
    <location>
        <begin position="140"/>
        <end position="152"/>
    </location>
</feature>
<name>A0A8J2R9T1_9CRUS</name>